<feature type="region of interest" description="Disordered" evidence="1">
    <location>
        <begin position="92"/>
        <end position="118"/>
    </location>
</feature>
<dbReference type="FunCoup" id="I1J254">
    <property type="interactions" value="151"/>
</dbReference>
<evidence type="ECO:0000313" key="4">
    <source>
        <dbReference type="Proteomes" id="UP000008810"/>
    </source>
</evidence>
<feature type="region of interest" description="Disordered" evidence="1">
    <location>
        <begin position="1"/>
        <end position="48"/>
    </location>
</feature>
<name>I1J254_BRADI</name>
<dbReference type="EnsemblPlants" id="KQJ84769">
    <property type="protein sequence ID" value="KQJ84769"/>
    <property type="gene ID" value="BRADI_5g22690v3"/>
</dbReference>
<dbReference type="HOGENOM" id="CLU_113072_0_0_1"/>
<reference evidence="2" key="2">
    <citation type="submission" date="2017-06" db="EMBL/GenBank/DDBJ databases">
        <title>WGS assembly of Brachypodium distachyon.</title>
        <authorList>
            <consortium name="The International Brachypodium Initiative"/>
            <person name="Lucas S."/>
            <person name="Harmon-Smith M."/>
            <person name="Lail K."/>
            <person name="Tice H."/>
            <person name="Grimwood J."/>
            <person name="Bruce D."/>
            <person name="Barry K."/>
            <person name="Shu S."/>
            <person name="Lindquist E."/>
            <person name="Wang M."/>
            <person name="Pitluck S."/>
            <person name="Vogel J.P."/>
            <person name="Garvin D.F."/>
            <person name="Mockler T.C."/>
            <person name="Schmutz J."/>
            <person name="Rokhsar D."/>
            <person name="Bevan M.W."/>
        </authorList>
    </citation>
    <scope>NUCLEOTIDE SEQUENCE</scope>
    <source>
        <strain evidence="2">Bd21</strain>
    </source>
</reference>
<dbReference type="PANTHER" id="PTHR35166">
    <property type="entry name" value="OS05G0193700 PROTEIN-RELATED"/>
    <property type="match status" value="1"/>
</dbReference>
<sequence length="185" mass="20572">MTADGRSPRAAVSGEEHLRSCRHGRIGKQAERKTKKALAGDAKKASAAGIGCSELKLGSAQIAPERKKRKTRLPQEEVDQILSRGAVRTRRAPRAFEALRRQNPSLTPSPEEEKDESKVAMYTAVRAYYESRESGFQAWVGGQVEELGYVEVDDEAVALRDDLRAWSKKARKEAFERIGFPDSDN</sequence>
<evidence type="ECO:0000256" key="1">
    <source>
        <dbReference type="SAM" id="MobiDB-lite"/>
    </source>
</evidence>
<reference evidence="3" key="3">
    <citation type="submission" date="2018-08" db="UniProtKB">
        <authorList>
            <consortium name="EnsemblPlants"/>
        </authorList>
    </citation>
    <scope>IDENTIFICATION</scope>
    <source>
        <strain evidence="3">cv. Bd21</strain>
    </source>
</reference>
<dbReference type="OMA" id="RCPQHGQ"/>
<accession>I1J254</accession>
<protein>
    <submittedName>
        <fullName evidence="2 3">Uncharacterized protein</fullName>
    </submittedName>
</protein>
<proteinExistence type="predicted"/>
<dbReference type="AlphaFoldDB" id="I1J254"/>
<reference evidence="2 3" key="1">
    <citation type="journal article" date="2010" name="Nature">
        <title>Genome sequencing and analysis of the model grass Brachypodium distachyon.</title>
        <authorList>
            <consortium name="International Brachypodium Initiative"/>
        </authorList>
    </citation>
    <scope>NUCLEOTIDE SEQUENCE [LARGE SCALE GENOMIC DNA]</scope>
    <source>
        <strain evidence="2 3">Bd21</strain>
    </source>
</reference>
<evidence type="ECO:0000313" key="2">
    <source>
        <dbReference type="EMBL" id="KQJ84769.1"/>
    </source>
</evidence>
<dbReference type="EMBL" id="CM000884">
    <property type="protein sequence ID" value="KQJ84769.1"/>
    <property type="molecule type" value="Genomic_DNA"/>
</dbReference>
<keyword evidence="4" id="KW-1185">Reference proteome</keyword>
<evidence type="ECO:0000313" key="3">
    <source>
        <dbReference type="EnsemblPlants" id="KQJ84769"/>
    </source>
</evidence>
<dbReference type="Proteomes" id="UP000008810">
    <property type="component" value="Chromosome 5"/>
</dbReference>
<dbReference type="KEGG" id="bdi:100839567"/>
<organism evidence="2">
    <name type="scientific">Brachypodium distachyon</name>
    <name type="common">Purple false brome</name>
    <name type="synonym">Trachynia distachya</name>
    <dbReference type="NCBI Taxonomy" id="15368"/>
    <lineage>
        <taxon>Eukaryota</taxon>
        <taxon>Viridiplantae</taxon>
        <taxon>Streptophyta</taxon>
        <taxon>Embryophyta</taxon>
        <taxon>Tracheophyta</taxon>
        <taxon>Spermatophyta</taxon>
        <taxon>Magnoliopsida</taxon>
        <taxon>Liliopsida</taxon>
        <taxon>Poales</taxon>
        <taxon>Poaceae</taxon>
        <taxon>BOP clade</taxon>
        <taxon>Pooideae</taxon>
        <taxon>Stipodae</taxon>
        <taxon>Brachypodieae</taxon>
        <taxon>Brachypodium</taxon>
    </lineage>
</organism>
<dbReference type="PANTHER" id="PTHR35166:SF6">
    <property type="entry name" value="PROTEIN-RELATED"/>
    <property type="match status" value="1"/>
</dbReference>
<gene>
    <name evidence="3" type="primary">LOC100839567</name>
    <name evidence="2" type="ORF">BRADI_5g22690v3</name>
</gene>
<dbReference type="eggNOG" id="ENOG502T889">
    <property type="taxonomic scope" value="Eukaryota"/>
</dbReference>
<feature type="compositionally biased region" description="Low complexity" evidence="1">
    <location>
        <begin position="37"/>
        <end position="48"/>
    </location>
</feature>
<dbReference type="GeneID" id="100839567"/>
<dbReference type="Gramene" id="KQJ84769">
    <property type="protein sequence ID" value="KQJ84769"/>
    <property type="gene ID" value="BRADI_5g22690v3"/>
</dbReference>
<dbReference type="OrthoDB" id="687234at2759"/>
<dbReference type="RefSeq" id="XP_003579340.1">
    <property type="nucleotide sequence ID" value="XM_003579292.4"/>
</dbReference>